<sequence length="153" mass="16827">MLFAPCEGFNSSRVLLSRVRGPERTAAAVGLPSGMSAQPDIPIFISTPPPSWVGGFLAHAEVKPLHSAFSRAGRVRRVALVARMPYGTSIYPDMPISFISPPPLQRRDGSYSRVFFVWGNGYIPLVVFVKQYRLLIANDCGVGENLLHWPSSR</sequence>
<name>A0A9P5TKJ8_GYMJU</name>
<evidence type="ECO:0000313" key="1">
    <source>
        <dbReference type="EMBL" id="KAF8887633.1"/>
    </source>
</evidence>
<gene>
    <name evidence="1" type="ORF">CPB84DRAFT_1786750</name>
</gene>
<comment type="caution">
    <text evidence="1">The sequence shown here is derived from an EMBL/GenBank/DDBJ whole genome shotgun (WGS) entry which is preliminary data.</text>
</comment>
<accession>A0A9P5TKJ8</accession>
<dbReference type="EMBL" id="JADNYJ010000089">
    <property type="protein sequence ID" value="KAF8887633.1"/>
    <property type="molecule type" value="Genomic_DNA"/>
</dbReference>
<proteinExistence type="predicted"/>
<keyword evidence="2" id="KW-1185">Reference proteome</keyword>
<protein>
    <submittedName>
        <fullName evidence="1">Uncharacterized protein</fullName>
    </submittedName>
</protein>
<dbReference type="AlphaFoldDB" id="A0A9P5TKJ8"/>
<reference evidence="1" key="1">
    <citation type="submission" date="2020-11" db="EMBL/GenBank/DDBJ databases">
        <authorList>
            <consortium name="DOE Joint Genome Institute"/>
            <person name="Ahrendt S."/>
            <person name="Riley R."/>
            <person name="Andreopoulos W."/>
            <person name="LaButti K."/>
            <person name="Pangilinan J."/>
            <person name="Ruiz-duenas F.J."/>
            <person name="Barrasa J.M."/>
            <person name="Sanchez-Garcia M."/>
            <person name="Camarero S."/>
            <person name="Miyauchi S."/>
            <person name="Serrano A."/>
            <person name="Linde D."/>
            <person name="Babiker R."/>
            <person name="Drula E."/>
            <person name="Ayuso-Fernandez I."/>
            <person name="Pacheco R."/>
            <person name="Padilla G."/>
            <person name="Ferreira P."/>
            <person name="Barriuso J."/>
            <person name="Kellner H."/>
            <person name="Castanera R."/>
            <person name="Alfaro M."/>
            <person name="Ramirez L."/>
            <person name="Pisabarro A.G."/>
            <person name="Kuo A."/>
            <person name="Tritt A."/>
            <person name="Lipzen A."/>
            <person name="He G."/>
            <person name="Yan M."/>
            <person name="Ng V."/>
            <person name="Cullen D."/>
            <person name="Martin F."/>
            <person name="Rosso M.-N."/>
            <person name="Henrissat B."/>
            <person name="Hibbett D."/>
            <person name="Martinez A.T."/>
            <person name="Grigoriev I.V."/>
        </authorList>
    </citation>
    <scope>NUCLEOTIDE SEQUENCE</scope>
    <source>
        <strain evidence="1">AH 44721</strain>
    </source>
</reference>
<evidence type="ECO:0000313" key="2">
    <source>
        <dbReference type="Proteomes" id="UP000724874"/>
    </source>
</evidence>
<organism evidence="1 2">
    <name type="scientific">Gymnopilus junonius</name>
    <name type="common">Spectacular rustgill mushroom</name>
    <name type="synonym">Gymnopilus spectabilis subsp. junonius</name>
    <dbReference type="NCBI Taxonomy" id="109634"/>
    <lineage>
        <taxon>Eukaryota</taxon>
        <taxon>Fungi</taxon>
        <taxon>Dikarya</taxon>
        <taxon>Basidiomycota</taxon>
        <taxon>Agaricomycotina</taxon>
        <taxon>Agaricomycetes</taxon>
        <taxon>Agaricomycetidae</taxon>
        <taxon>Agaricales</taxon>
        <taxon>Agaricineae</taxon>
        <taxon>Hymenogastraceae</taxon>
        <taxon>Gymnopilus</taxon>
    </lineage>
</organism>
<feature type="non-terminal residue" evidence="1">
    <location>
        <position position="1"/>
    </location>
</feature>
<dbReference type="Proteomes" id="UP000724874">
    <property type="component" value="Unassembled WGS sequence"/>
</dbReference>